<accession>A0ACC2PNB5</accession>
<protein>
    <submittedName>
        <fullName evidence="1">Uncharacterized protein</fullName>
    </submittedName>
</protein>
<comment type="caution">
    <text evidence="1">The sequence shown here is derived from an EMBL/GenBank/DDBJ whole genome shotgun (WGS) entry which is preliminary data.</text>
</comment>
<proteinExistence type="predicted"/>
<evidence type="ECO:0000313" key="1">
    <source>
        <dbReference type="EMBL" id="KAJ8684953.1"/>
    </source>
</evidence>
<organism evidence="1 2">
    <name type="scientific">Eretmocerus hayati</name>
    <dbReference type="NCBI Taxonomy" id="131215"/>
    <lineage>
        <taxon>Eukaryota</taxon>
        <taxon>Metazoa</taxon>
        <taxon>Ecdysozoa</taxon>
        <taxon>Arthropoda</taxon>
        <taxon>Hexapoda</taxon>
        <taxon>Insecta</taxon>
        <taxon>Pterygota</taxon>
        <taxon>Neoptera</taxon>
        <taxon>Endopterygota</taxon>
        <taxon>Hymenoptera</taxon>
        <taxon>Apocrita</taxon>
        <taxon>Proctotrupomorpha</taxon>
        <taxon>Chalcidoidea</taxon>
        <taxon>Aphelinidae</taxon>
        <taxon>Aphelininae</taxon>
        <taxon>Eretmocerus</taxon>
    </lineage>
</organism>
<gene>
    <name evidence="1" type="ORF">QAD02_020746</name>
</gene>
<name>A0ACC2PNB5_9HYME</name>
<reference evidence="1" key="1">
    <citation type="submission" date="2023-04" db="EMBL/GenBank/DDBJ databases">
        <title>A chromosome-level genome assembly of the parasitoid wasp Eretmocerus hayati.</title>
        <authorList>
            <person name="Zhong Y."/>
            <person name="Liu S."/>
            <person name="Liu Y."/>
        </authorList>
    </citation>
    <scope>NUCLEOTIDE SEQUENCE</scope>
    <source>
        <strain evidence="1">ZJU_SS_LIU_2023</strain>
    </source>
</reference>
<keyword evidence="2" id="KW-1185">Reference proteome</keyword>
<sequence>MVRREYQIEHRPDDRPVPQDIRNEAREIQLDTLPPISKAKYLKRYDDYMTWCKGQKTHPLSEKSLLVYLRKLNVVDENAASTIRSVHSMIKACAKAYHNFDIGIFSNVNSYLSNLSRCHEPKKAYILSTEQMQTFVMTAPDIEYFLIKVILIIGVIGCCRKSELVYLMMKYVTLTDNAPVIRHYFEARKLINNKRIFLTFRHGSFINEAAGERTIASVPRKVAEYLGLPEPHRYTSHSIRRSSATAYAGTGCIDIELMRHGRWRNIKCASGYVEDTKYSKRKIAHLISNAILIPQQQTSIVQYNFQTPIPLRNQLTAPQNVNAAIMSSDHVAHSTLVPYVATCSNQQPLNTTRRAILPARLFHSTPNVKKITRCTNSTITSGLLERSSDASSDCYLALGTNDNHIESTHSTSMCQFSQVSNVSAVQNSTSPTVACPKMISTKSTKRARYKLIHPSLTSNTNRTLVAESIEVDEELSELFEEDFDNNISCDEENIVKNVNKPRIVSNILLKSTAESNLSTADNETSILFNTACTNSMPQSSIASPNAMQRESANEHVEDDFAELLTPSTDDESDADSEIDDRHIENSHEPIHQDTEESYSPIPIQAPKATKFAVGSISEMFGYKPKSLCGYPQQPMDLGEPKSRISGDVASIKLPNPLNTKATSNSVVANNPATLSANAVTDSQKLQYSTKQALSESPKSSMANPKPTNENYVIPAASEPVMERSKPTGENHEINPESTNLSNEEPTEPNVEDDMHTHAYSRAATEELIASEPIHTSVSNFNETEYRIGSNILKIYNHGTINIHFHSHPQN</sequence>
<dbReference type="EMBL" id="CM056741">
    <property type="protein sequence ID" value="KAJ8684953.1"/>
    <property type="molecule type" value="Genomic_DNA"/>
</dbReference>
<evidence type="ECO:0000313" key="2">
    <source>
        <dbReference type="Proteomes" id="UP001239111"/>
    </source>
</evidence>
<dbReference type="Proteomes" id="UP001239111">
    <property type="component" value="Chromosome 1"/>
</dbReference>